<accession>A0A1C3W843</accession>
<proteinExistence type="predicted"/>
<gene>
    <name evidence="1" type="ORF">GA0061099_1005415</name>
</gene>
<sequence length="174" mass="18532">MASLNNALDSIERHLNFSRSRSAGIARRLQEAGILPIGAPGVAPDLDEDNVLDLVIALASDVTLHEAPDAVRAYHQMTPGGVSLVDEPPSIPNAPIAVSILVEDARFSVGDARASKIEVSCNWRAVAIHRPIGAVKRFSQPGVHCAHWQSDGHHKSVTINVVALADALDELFGE</sequence>
<evidence type="ECO:0000313" key="1">
    <source>
        <dbReference type="EMBL" id="SCB36045.1"/>
    </source>
</evidence>
<dbReference type="EMBL" id="FMAE01000005">
    <property type="protein sequence ID" value="SCB36045.1"/>
    <property type="molecule type" value="Genomic_DNA"/>
</dbReference>
<dbReference type="AlphaFoldDB" id="A0A1C3W843"/>
<protein>
    <submittedName>
        <fullName evidence="1">Uncharacterized protein</fullName>
    </submittedName>
</protein>
<reference evidence="1 2" key="1">
    <citation type="submission" date="2016-08" db="EMBL/GenBank/DDBJ databases">
        <authorList>
            <person name="Seilhamer J.J."/>
        </authorList>
    </citation>
    <scope>NUCLEOTIDE SEQUENCE [LARGE SCALE GENOMIC DNA]</scope>
    <source>
        <strain evidence="1 2">CCBAU 10071</strain>
    </source>
</reference>
<dbReference type="RefSeq" id="WP_074448026.1">
    <property type="nucleotide sequence ID" value="NZ_FMAE01000005.1"/>
</dbReference>
<organism evidence="1 2">
    <name type="scientific">Bradyrhizobium yuanmingense</name>
    <dbReference type="NCBI Taxonomy" id="108015"/>
    <lineage>
        <taxon>Bacteria</taxon>
        <taxon>Pseudomonadati</taxon>
        <taxon>Pseudomonadota</taxon>
        <taxon>Alphaproteobacteria</taxon>
        <taxon>Hyphomicrobiales</taxon>
        <taxon>Nitrobacteraceae</taxon>
        <taxon>Bradyrhizobium</taxon>
    </lineage>
</organism>
<name>A0A1C3W843_9BRAD</name>
<evidence type="ECO:0000313" key="2">
    <source>
        <dbReference type="Proteomes" id="UP000183174"/>
    </source>
</evidence>
<dbReference type="Proteomes" id="UP000183174">
    <property type="component" value="Unassembled WGS sequence"/>
</dbReference>